<dbReference type="SUPFAM" id="SSF51445">
    <property type="entry name" value="(Trans)glycosidases"/>
    <property type="match status" value="1"/>
</dbReference>
<feature type="chain" id="PRO_5026042582" evidence="5">
    <location>
        <begin position="21"/>
        <end position="460"/>
    </location>
</feature>
<reference evidence="9" key="2">
    <citation type="submission" date="2025-08" db="UniProtKB">
        <authorList>
            <consortium name="RefSeq"/>
        </authorList>
    </citation>
    <scope>IDENTIFICATION</scope>
    <source>
        <strain evidence="9">MV-25-SWS-2005</strain>
        <tissue evidence="9">Whole body</tissue>
    </source>
</reference>
<dbReference type="SUPFAM" id="SSF54556">
    <property type="entry name" value="Chitinase insertion domain"/>
    <property type="match status" value="1"/>
</dbReference>
<dbReference type="FunCoup" id="A0A6I8V505">
    <property type="interactions" value="56"/>
</dbReference>
<proteinExistence type="inferred from homology"/>
<dbReference type="RefSeq" id="XP_002138950.1">
    <property type="nucleotide sequence ID" value="XM_002138914.3"/>
</dbReference>
<dbReference type="Gene3D" id="3.20.20.80">
    <property type="entry name" value="Glycosidases"/>
    <property type="match status" value="1"/>
</dbReference>
<dbReference type="GeneID" id="6898990"/>
<dbReference type="SUPFAM" id="SSF57625">
    <property type="entry name" value="Invertebrate chitin-binding proteins"/>
    <property type="match status" value="1"/>
</dbReference>
<dbReference type="PROSITE" id="PS51910">
    <property type="entry name" value="GH18_2"/>
    <property type="match status" value="1"/>
</dbReference>
<evidence type="ECO:0000256" key="4">
    <source>
        <dbReference type="ARBA" id="ARBA00023157"/>
    </source>
</evidence>
<dbReference type="AlphaFoldDB" id="A0A6I8V505"/>
<dbReference type="InterPro" id="IPR001223">
    <property type="entry name" value="Glyco_hydro18_cat"/>
</dbReference>
<dbReference type="Pfam" id="PF00704">
    <property type="entry name" value="Glyco_hydro_18"/>
    <property type="match status" value="1"/>
</dbReference>
<dbReference type="InParanoid" id="A0A6I8V505"/>
<dbReference type="PANTHER" id="PTHR11177:SF317">
    <property type="entry name" value="CHITINASE 12-RELATED"/>
    <property type="match status" value="1"/>
</dbReference>
<accession>A0A6I8V505</accession>
<dbReference type="GO" id="GO:0004568">
    <property type="term" value="F:chitinase activity"/>
    <property type="evidence" value="ECO:0007669"/>
    <property type="project" value="TreeGrafter"/>
</dbReference>
<dbReference type="Proteomes" id="UP000001819">
    <property type="component" value="Chromosome 3"/>
</dbReference>
<dbReference type="OMA" id="RDSTRSM"/>
<dbReference type="Gene3D" id="2.170.140.10">
    <property type="entry name" value="Chitin binding domain"/>
    <property type="match status" value="1"/>
</dbReference>
<keyword evidence="2" id="KW-0147">Chitin-binding</keyword>
<dbReference type="GO" id="GO:0005975">
    <property type="term" value="P:carbohydrate metabolic process"/>
    <property type="evidence" value="ECO:0007669"/>
    <property type="project" value="InterPro"/>
</dbReference>
<dbReference type="InterPro" id="IPR036508">
    <property type="entry name" value="Chitin-bd_dom_sf"/>
</dbReference>
<organism evidence="8 9">
    <name type="scientific">Drosophila pseudoobscura pseudoobscura</name>
    <name type="common">Fruit fly</name>
    <dbReference type="NCBI Taxonomy" id="46245"/>
    <lineage>
        <taxon>Eukaryota</taxon>
        <taxon>Metazoa</taxon>
        <taxon>Ecdysozoa</taxon>
        <taxon>Arthropoda</taxon>
        <taxon>Hexapoda</taxon>
        <taxon>Insecta</taxon>
        <taxon>Pterygota</taxon>
        <taxon>Neoptera</taxon>
        <taxon>Endopterygota</taxon>
        <taxon>Diptera</taxon>
        <taxon>Brachycera</taxon>
        <taxon>Muscomorpha</taxon>
        <taxon>Ephydroidea</taxon>
        <taxon>Drosophilidae</taxon>
        <taxon>Drosophila</taxon>
        <taxon>Sophophora</taxon>
    </lineage>
</organism>
<dbReference type="Gene3D" id="3.10.50.10">
    <property type="match status" value="1"/>
</dbReference>
<dbReference type="GO" id="GO:0008061">
    <property type="term" value="F:chitin binding"/>
    <property type="evidence" value="ECO:0007669"/>
    <property type="project" value="UniProtKB-KW"/>
</dbReference>
<keyword evidence="3 5" id="KW-0732">Signal</keyword>
<keyword evidence="8" id="KW-1185">Reference proteome</keyword>
<evidence type="ECO:0000313" key="8">
    <source>
        <dbReference type="Proteomes" id="UP000001819"/>
    </source>
</evidence>
<dbReference type="KEGG" id="dpo:6898990"/>
<feature type="domain" description="GH18" evidence="7">
    <location>
        <begin position="23"/>
        <end position="377"/>
    </location>
</feature>
<dbReference type="Bgee" id="FBgn0245507">
    <property type="expression patterns" value="Expressed in male reproductive system and 1 other cell type or tissue"/>
</dbReference>
<dbReference type="InterPro" id="IPR029070">
    <property type="entry name" value="Chitinase_insertion_sf"/>
</dbReference>
<evidence type="ECO:0000259" key="6">
    <source>
        <dbReference type="PROSITE" id="PS50940"/>
    </source>
</evidence>
<dbReference type="PROSITE" id="PS50940">
    <property type="entry name" value="CHIT_BIND_II"/>
    <property type="match status" value="1"/>
</dbReference>
<evidence type="ECO:0000256" key="1">
    <source>
        <dbReference type="ARBA" id="ARBA00009121"/>
    </source>
</evidence>
<sequence>MWSLNCAFVLMIFMIYGCAAKDFKIFCQYDMGSFYYKNSSKFFSWNIDLRLCTHLVYGTGVGVDGETGDVTITDKYLLVENDILNVAHRLKRDNVKKVMFTIGGWLEESSDFSKMVADARKRDRFFTSLVRFMYGWGFDGVQIDWRYPTQRGGKPEDRKNFILLLEELKIICQEHQFILMVAVLGRTDKSTLEWYDIPKLVQYVHYINLMHHDNRDPYKMHLSYNAPLSGKNGVIESVKLWKKLSKAPEKLILNIPLFVRSYIMEKHKTTVGSPCKGPGLKTALTRKSGFMTYNEWCVQADTWTQKFDEQAQVPYAYRDDHWISFENNRSITEKLKLLKSQNLGGAISSTIDADDFSGKCGKKHALERVILETLDPQTVLVDMDAPTEPPPCLKDGVFRDINDCQLYYVCSAGHRSDYECRWQEFFDEAKSECRPMKEVKCEVLEAALKARELRDSTRSM</sequence>
<dbReference type="SMART" id="SM00494">
    <property type="entry name" value="ChtBD2"/>
    <property type="match status" value="1"/>
</dbReference>
<dbReference type="InterPro" id="IPR050314">
    <property type="entry name" value="Glycosyl_Hydrlase_18"/>
</dbReference>
<dbReference type="InterPro" id="IPR002557">
    <property type="entry name" value="Chitin-bd_dom"/>
</dbReference>
<keyword evidence="4" id="KW-1015">Disulfide bond</keyword>
<protein>
    <submittedName>
        <fullName evidence="9">Chitinase-like protein 3</fullName>
    </submittedName>
</protein>
<feature type="domain" description="Chitin-binding type-2" evidence="6">
    <location>
        <begin position="389"/>
        <end position="443"/>
    </location>
</feature>
<evidence type="ECO:0000259" key="7">
    <source>
        <dbReference type="PROSITE" id="PS51910"/>
    </source>
</evidence>
<feature type="signal peptide" evidence="5">
    <location>
        <begin position="1"/>
        <end position="20"/>
    </location>
</feature>
<dbReference type="SMART" id="SM00636">
    <property type="entry name" value="Glyco_18"/>
    <property type="match status" value="1"/>
</dbReference>
<reference evidence="8" key="1">
    <citation type="submission" date="2024-06" db="UniProtKB">
        <authorList>
            <consortium name="RefSeq"/>
        </authorList>
    </citation>
    <scope>NUCLEOTIDE SEQUENCE [LARGE SCALE GENOMIC DNA]</scope>
    <source>
        <strain evidence="8">MV2-25</strain>
    </source>
</reference>
<dbReference type="InterPro" id="IPR011583">
    <property type="entry name" value="Chitinase_II/V-like_cat"/>
</dbReference>
<evidence type="ECO:0000313" key="9">
    <source>
        <dbReference type="RefSeq" id="XP_002138950.1"/>
    </source>
</evidence>
<evidence type="ECO:0000256" key="2">
    <source>
        <dbReference type="ARBA" id="ARBA00022669"/>
    </source>
</evidence>
<name>A0A6I8V505_DROPS</name>
<dbReference type="GO" id="GO:0005576">
    <property type="term" value="C:extracellular region"/>
    <property type="evidence" value="ECO:0007669"/>
    <property type="project" value="InterPro"/>
</dbReference>
<dbReference type="Pfam" id="PF01607">
    <property type="entry name" value="CBM_14"/>
    <property type="match status" value="1"/>
</dbReference>
<evidence type="ECO:0000256" key="5">
    <source>
        <dbReference type="SAM" id="SignalP"/>
    </source>
</evidence>
<dbReference type="PANTHER" id="PTHR11177">
    <property type="entry name" value="CHITINASE"/>
    <property type="match status" value="1"/>
</dbReference>
<dbReference type="InterPro" id="IPR017853">
    <property type="entry name" value="GH"/>
</dbReference>
<dbReference type="FunFam" id="3.10.50.10:FF:000001">
    <property type="entry name" value="Chitinase 3-like 1"/>
    <property type="match status" value="1"/>
</dbReference>
<gene>
    <name evidence="9" type="primary">LOC6898990</name>
</gene>
<comment type="similarity">
    <text evidence="1">Belongs to the glycosyl hydrolase 18 family. Chitinase class II subfamily.</text>
</comment>
<dbReference type="GO" id="GO:0006032">
    <property type="term" value="P:chitin catabolic process"/>
    <property type="evidence" value="ECO:0007669"/>
    <property type="project" value="TreeGrafter"/>
</dbReference>
<evidence type="ECO:0000256" key="3">
    <source>
        <dbReference type="ARBA" id="ARBA00022729"/>
    </source>
</evidence>